<name>A0A543FNB3_9PSEU</name>
<dbReference type="SUPFAM" id="SSF54427">
    <property type="entry name" value="NTF2-like"/>
    <property type="match status" value="1"/>
</dbReference>
<evidence type="ECO:0000313" key="2">
    <source>
        <dbReference type="EMBL" id="TQM35350.1"/>
    </source>
</evidence>
<dbReference type="EMBL" id="VFPH01000003">
    <property type="protein sequence ID" value="TQM35350.1"/>
    <property type="molecule type" value="Genomic_DNA"/>
</dbReference>
<dbReference type="Proteomes" id="UP000319818">
    <property type="component" value="Unassembled WGS sequence"/>
</dbReference>
<keyword evidence="3" id="KW-1185">Reference proteome</keyword>
<reference evidence="2 3" key="1">
    <citation type="submission" date="2019-06" db="EMBL/GenBank/DDBJ databases">
        <title>Sequencing the genomes of 1000 actinobacteria strains.</title>
        <authorList>
            <person name="Klenk H.-P."/>
        </authorList>
    </citation>
    <scope>NUCLEOTIDE SEQUENCE [LARGE SCALE GENOMIC DNA]</scope>
    <source>
        <strain evidence="2 3">DSM 45511</strain>
    </source>
</reference>
<dbReference type="InterPro" id="IPR032710">
    <property type="entry name" value="NTF2-like_dom_sf"/>
</dbReference>
<dbReference type="RefSeq" id="WP_142106705.1">
    <property type="nucleotide sequence ID" value="NZ_VFPH01000003.1"/>
</dbReference>
<sequence length="136" mass="14952">MSDSLTSHLAQLEQQRVDALLTVDTARFDALHDPAYELCNPTGTVWGKAAYLRRLTTGQLAYSQLDTTSEIDVLASETLAVLRYRCLIALRVDGTDIPTHECQHIDIYIRAADGQWRCRCSQATGIMGATIPAAAQ</sequence>
<feature type="domain" description="DUF4440" evidence="1">
    <location>
        <begin position="9"/>
        <end position="118"/>
    </location>
</feature>
<organism evidence="2 3">
    <name type="scientific">Pseudonocardia cypriaca</name>
    <dbReference type="NCBI Taxonomy" id="882449"/>
    <lineage>
        <taxon>Bacteria</taxon>
        <taxon>Bacillati</taxon>
        <taxon>Actinomycetota</taxon>
        <taxon>Actinomycetes</taxon>
        <taxon>Pseudonocardiales</taxon>
        <taxon>Pseudonocardiaceae</taxon>
        <taxon>Pseudonocardia</taxon>
    </lineage>
</organism>
<evidence type="ECO:0000259" key="1">
    <source>
        <dbReference type="Pfam" id="PF14534"/>
    </source>
</evidence>
<evidence type="ECO:0000313" key="3">
    <source>
        <dbReference type="Proteomes" id="UP000319818"/>
    </source>
</evidence>
<comment type="caution">
    <text evidence="2">The sequence shown here is derived from an EMBL/GenBank/DDBJ whole genome shotgun (WGS) entry which is preliminary data.</text>
</comment>
<proteinExistence type="predicted"/>
<dbReference type="InterPro" id="IPR027843">
    <property type="entry name" value="DUF4440"/>
</dbReference>
<gene>
    <name evidence="2" type="ORF">FB388_6781</name>
</gene>
<accession>A0A543FNB3</accession>
<protein>
    <submittedName>
        <fullName evidence="2">Uncharacterized protein DUF4440</fullName>
    </submittedName>
</protein>
<dbReference type="OrthoDB" id="8229197at2"/>
<dbReference type="Gene3D" id="3.10.450.50">
    <property type="match status" value="1"/>
</dbReference>
<dbReference type="Pfam" id="PF14534">
    <property type="entry name" value="DUF4440"/>
    <property type="match status" value="1"/>
</dbReference>
<dbReference type="AlphaFoldDB" id="A0A543FNB3"/>